<dbReference type="EMBL" id="SRMB01000002">
    <property type="protein sequence ID" value="TGE27450.1"/>
    <property type="molecule type" value="Genomic_DNA"/>
</dbReference>
<feature type="domain" description="SnoaL-like" evidence="1">
    <location>
        <begin position="12"/>
        <end position="108"/>
    </location>
</feature>
<accession>A0A4Z0QBP0</accession>
<evidence type="ECO:0000259" key="1">
    <source>
        <dbReference type="Pfam" id="PF12680"/>
    </source>
</evidence>
<dbReference type="Gene3D" id="3.10.450.50">
    <property type="match status" value="1"/>
</dbReference>
<dbReference type="OrthoDB" id="6692273at2"/>
<dbReference type="InterPro" id="IPR037401">
    <property type="entry name" value="SnoaL-like"/>
</dbReference>
<dbReference type="AlphaFoldDB" id="A0A4Z0QBP0"/>
<name>A0A4Z0QBP0_9BACT</name>
<dbReference type="RefSeq" id="WP_135395427.1">
    <property type="nucleotide sequence ID" value="NZ_SRMB01000002.1"/>
</dbReference>
<dbReference type="InterPro" id="IPR032710">
    <property type="entry name" value="NTF2-like_dom_sf"/>
</dbReference>
<sequence length="116" mass="12939">MPDTTNKQVLEKANAAITAGDYEGFLAHCTDDTEWTFVGEQTLRGKEAVRQWMATAYEQPPVFMVKHLIAEADFVTALGTITLPDEQGEAVEYAYCDVWRFRAGKMAELTAFVVQA</sequence>
<evidence type="ECO:0000313" key="2">
    <source>
        <dbReference type="EMBL" id="TGE27450.1"/>
    </source>
</evidence>
<dbReference type="Pfam" id="PF12680">
    <property type="entry name" value="SnoaL_2"/>
    <property type="match status" value="1"/>
</dbReference>
<dbReference type="Proteomes" id="UP000298471">
    <property type="component" value="Unassembled WGS sequence"/>
</dbReference>
<comment type="caution">
    <text evidence="2">The sequence shown here is derived from an EMBL/GenBank/DDBJ whole genome shotgun (WGS) entry which is preliminary data.</text>
</comment>
<organism evidence="2 3">
    <name type="scientific">Hymenobacter metallicola</name>
    <dbReference type="NCBI Taxonomy" id="2563114"/>
    <lineage>
        <taxon>Bacteria</taxon>
        <taxon>Pseudomonadati</taxon>
        <taxon>Bacteroidota</taxon>
        <taxon>Cytophagia</taxon>
        <taxon>Cytophagales</taxon>
        <taxon>Hymenobacteraceae</taxon>
        <taxon>Hymenobacter</taxon>
    </lineage>
</organism>
<keyword evidence="3" id="KW-1185">Reference proteome</keyword>
<evidence type="ECO:0000313" key="3">
    <source>
        <dbReference type="Proteomes" id="UP000298471"/>
    </source>
</evidence>
<dbReference type="SUPFAM" id="SSF54427">
    <property type="entry name" value="NTF2-like"/>
    <property type="match status" value="1"/>
</dbReference>
<protein>
    <submittedName>
        <fullName evidence="2">Nuclear transport factor 2 family protein</fullName>
    </submittedName>
</protein>
<proteinExistence type="predicted"/>
<reference evidence="2 3" key="1">
    <citation type="submission" date="2019-04" db="EMBL/GenBank/DDBJ databases">
        <authorList>
            <person name="Feng G."/>
            <person name="Zhang J."/>
            <person name="Zhu H."/>
        </authorList>
    </citation>
    <scope>NUCLEOTIDE SEQUENCE [LARGE SCALE GENOMIC DNA]</scope>
    <source>
        <strain evidence="2 3">9PBR-1</strain>
    </source>
</reference>
<gene>
    <name evidence="2" type="ORF">E5K02_13815</name>
</gene>